<evidence type="ECO:0000256" key="7">
    <source>
        <dbReference type="SAM" id="Phobius"/>
    </source>
</evidence>
<feature type="transmembrane region" description="Helical" evidence="7">
    <location>
        <begin position="76"/>
        <end position="97"/>
    </location>
</feature>
<keyword evidence="6 7" id="KW-0472">Membrane</keyword>
<evidence type="ECO:0000256" key="5">
    <source>
        <dbReference type="ARBA" id="ARBA00022989"/>
    </source>
</evidence>
<dbReference type="PANTHER" id="PTHR40043">
    <property type="entry name" value="UPF0719 INNER MEMBRANE PROTEIN YJFL"/>
    <property type="match status" value="1"/>
</dbReference>
<comment type="caution">
    <text evidence="8">The sequence shown here is derived from an EMBL/GenBank/DDBJ whole genome shotgun (WGS) entry which is preliminary data.</text>
</comment>
<feature type="transmembrane region" description="Helical" evidence="7">
    <location>
        <begin position="30"/>
        <end position="56"/>
    </location>
</feature>
<feature type="transmembrane region" description="Helical" evidence="7">
    <location>
        <begin position="109"/>
        <end position="127"/>
    </location>
</feature>
<proteinExistence type="inferred from homology"/>
<dbReference type="InterPro" id="IPR007140">
    <property type="entry name" value="DUF350"/>
</dbReference>
<evidence type="ECO:0000256" key="1">
    <source>
        <dbReference type="ARBA" id="ARBA00004651"/>
    </source>
</evidence>
<sequence>MTSQHINTGVENMTVILAADIEVGRVDFTLLFGGVLATIAFFLVGIAVLTVGFAMLDALTPGNLRHQVYVDRNPNAALLLAANHLALAIIVVTAILTSSDGYAQGLIDSLVYGLVGVLLQAVALVIMNRLLPGRLVTLVGEPHMSGAAWAVAVTLVSVGLVNAAALS</sequence>
<evidence type="ECO:0000313" key="8">
    <source>
        <dbReference type="EMBL" id="MEE2032094.1"/>
    </source>
</evidence>
<evidence type="ECO:0000256" key="3">
    <source>
        <dbReference type="ARBA" id="ARBA00022475"/>
    </source>
</evidence>
<comment type="subcellular location">
    <subcellularLocation>
        <location evidence="1">Cell membrane</location>
        <topology evidence="1">Multi-pass membrane protein</topology>
    </subcellularLocation>
</comment>
<dbReference type="EMBL" id="JAUZMZ010000032">
    <property type="protein sequence ID" value="MEE2032094.1"/>
    <property type="molecule type" value="Genomic_DNA"/>
</dbReference>
<keyword evidence="5 7" id="KW-1133">Transmembrane helix</keyword>
<evidence type="ECO:0000256" key="6">
    <source>
        <dbReference type="ARBA" id="ARBA00023136"/>
    </source>
</evidence>
<accession>A0ABU7JQA5</accession>
<dbReference type="PANTHER" id="PTHR40043:SF1">
    <property type="entry name" value="UPF0719 INNER MEMBRANE PROTEIN YJFL"/>
    <property type="match status" value="1"/>
</dbReference>
<reference evidence="8 9" key="1">
    <citation type="submission" date="2023-08" db="EMBL/GenBank/DDBJ databases">
        <authorList>
            <person name="Girao M."/>
            <person name="Carvalho M.F."/>
        </authorList>
    </citation>
    <scope>NUCLEOTIDE SEQUENCE [LARGE SCALE GENOMIC DNA]</scope>
    <source>
        <strain evidence="8 9">CC-R104</strain>
    </source>
</reference>
<evidence type="ECO:0000256" key="2">
    <source>
        <dbReference type="ARBA" id="ARBA00005779"/>
    </source>
</evidence>
<dbReference type="Proteomes" id="UP001331936">
    <property type="component" value="Unassembled WGS sequence"/>
</dbReference>
<feature type="transmembrane region" description="Helical" evidence="7">
    <location>
        <begin position="147"/>
        <end position="166"/>
    </location>
</feature>
<comment type="similarity">
    <text evidence="2">Belongs to the UPF0719 family.</text>
</comment>
<keyword evidence="3" id="KW-1003">Cell membrane</keyword>
<evidence type="ECO:0000313" key="9">
    <source>
        <dbReference type="Proteomes" id="UP001331936"/>
    </source>
</evidence>
<gene>
    <name evidence="8" type="ORF">Q8814_08210</name>
</gene>
<keyword evidence="9" id="KW-1185">Reference proteome</keyword>
<name>A0ABU7JQA5_9NOCA</name>
<organism evidence="8 9">
    <name type="scientific">Rhodococcus chondri</name>
    <dbReference type="NCBI Taxonomy" id="3065941"/>
    <lineage>
        <taxon>Bacteria</taxon>
        <taxon>Bacillati</taxon>
        <taxon>Actinomycetota</taxon>
        <taxon>Actinomycetes</taxon>
        <taxon>Mycobacteriales</taxon>
        <taxon>Nocardiaceae</taxon>
        <taxon>Rhodococcus</taxon>
    </lineage>
</organism>
<keyword evidence="4 7" id="KW-0812">Transmembrane</keyword>
<protein>
    <submittedName>
        <fullName evidence="8">DUF350 domain-containing protein</fullName>
    </submittedName>
</protein>
<evidence type="ECO:0000256" key="4">
    <source>
        <dbReference type="ARBA" id="ARBA00022692"/>
    </source>
</evidence>
<dbReference type="Pfam" id="PF03994">
    <property type="entry name" value="DUF350"/>
    <property type="match status" value="1"/>
</dbReference>